<dbReference type="Gene3D" id="1.10.10.10">
    <property type="entry name" value="Winged helix-like DNA-binding domain superfamily/Winged helix DNA-binding domain"/>
    <property type="match status" value="1"/>
</dbReference>
<dbReference type="SUPFAM" id="SSF52540">
    <property type="entry name" value="P-loop containing nucleoside triphosphate hydrolases"/>
    <property type="match status" value="1"/>
</dbReference>
<dbReference type="Pfam" id="PF03704">
    <property type="entry name" value="BTAD"/>
    <property type="match status" value="1"/>
</dbReference>
<evidence type="ECO:0000259" key="3">
    <source>
        <dbReference type="SMART" id="SM00862"/>
    </source>
</evidence>
<dbReference type="InterPro" id="IPR027417">
    <property type="entry name" value="P-loop_NTPase"/>
</dbReference>
<keyword evidence="6" id="KW-1185">Reference proteome</keyword>
<dbReference type="SUPFAM" id="SSF48452">
    <property type="entry name" value="TPR-like"/>
    <property type="match status" value="1"/>
</dbReference>
<dbReference type="SUPFAM" id="SSF46894">
    <property type="entry name" value="C-terminal effector domain of the bipartite response regulators"/>
    <property type="match status" value="1"/>
</dbReference>
<protein>
    <submittedName>
        <fullName evidence="5">Helix-turn-helix domain-containing protein</fullName>
    </submittedName>
</protein>
<dbReference type="GO" id="GO:0000160">
    <property type="term" value="P:phosphorelay signal transduction system"/>
    <property type="evidence" value="ECO:0007669"/>
    <property type="project" value="InterPro"/>
</dbReference>
<dbReference type="AlphaFoldDB" id="A0A3M2L5L5"/>
<dbReference type="SMART" id="SM00862">
    <property type="entry name" value="Trans_reg_C"/>
    <property type="match status" value="1"/>
</dbReference>
<dbReference type="Pfam" id="PF00486">
    <property type="entry name" value="Trans_reg_C"/>
    <property type="match status" value="1"/>
</dbReference>
<dbReference type="PANTHER" id="PTHR47691:SF3">
    <property type="entry name" value="HTH-TYPE TRANSCRIPTIONAL REGULATOR RV0890C-RELATED"/>
    <property type="match status" value="1"/>
</dbReference>
<dbReference type="Gene3D" id="1.25.40.10">
    <property type="entry name" value="Tetratricopeptide repeat domain"/>
    <property type="match status" value="1"/>
</dbReference>
<dbReference type="PRINTS" id="PR00364">
    <property type="entry name" value="DISEASERSIST"/>
</dbReference>
<dbReference type="SMART" id="SM01043">
    <property type="entry name" value="BTAD"/>
    <property type="match status" value="1"/>
</dbReference>
<evidence type="ECO:0000256" key="1">
    <source>
        <dbReference type="ARBA" id="ARBA00005820"/>
    </source>
</evidence>
<sequence>MRVVLLGTVAVMSADGSDVRIGGPRVRTLLALLALDIGRVVSDTRLIDGIWDEDPPVETGNALHTLVKRLRTALPPQAVIRVGAGYRLTLDAAAVDLHRFTDALARGRAQSTAGQPAAAAASLDEALDQWSGEPLGGTCESAGLAAAATGLSEQRLAAIELRADVYRELGRGGELLRELRAEAAAQPLRESLIARVVIALAAAGRAAEAVEVYRRAAMVLDAELGTTPSAELQSAFAQIREIAAAEPARPAALPASVLPRRFTSFVGRADSAAAIARNLRQSRLVTLIGMGGVGKTRLATESACGFADSWPDGCLFIELAAVERPAAGQDGWSALGGALLAALGLGEGSGSDSVEVACHALAGRRVLLILDNCEHIVEAAAWMVDALLRRLPTVTVLATSREPLGLDGERLYPVGALVTPAVGLDVARAAEFPAVQLFLDRATAVRPDFTLTEDNCADVCTIVRGLDGNPLAIELAAARLAVLPVREVADRLTDRFRLLTNGSRHAVPRHRTLHAAVSWSWELLSPAEVRLARRFAVFAGGATISAVLQTVADAEVDTLTALVAKSLVEFDGERYRMVETIRAYAAAESARADETEHVSRAHADWCAEFVTTAATGLLGPAQHEWLRRLAAEYGNCESALAWAVRVADGPRALRLYGGLVWYWRLCGRFEAISDWRRRVLDLVGDRPPEGCTAAYLACRYAEQVPSNQTTIWWGSIQRDVAEFDALVRAAMAEPEPPHPKFVVILALRDHRYGDDRLLDHCAAVAEDGIRGVALMCRGLFELGGDTPARAVADLEAAVVCLSTSGEPCALMQALFMLSQVRIYSAGLAAARPVITRALDLLGTDLGPTEQLGVLGIAADQLALGGDAEGAEALLDRARELAGTTELPDRLRRFLISVRGHLAFRQERFDRAVQLYARVFSEPTDYPAPEAGRFDFVRFAQDVQQRSRYAVALLRAGFPEQAARELATARDIAIATSGLLVAEVAVAGALIALASGAAEHAARLLGGADALRLRAGLAHGCPDRPRAARRAREVLGQKRFDRAYRAGEQLTAEQVANLLRGIDVAGVGTARPDRLLQPATVD</sequence>
<dbReference type="OrthoDB" id="9812579at2"/>
<comment type="similarity">
    <text evidence="1">Belongs to the AfsR/DnrI/RedD regulatory family.</text>
</comment>
<dbReference type="PANTHER" id="PTHR47691">
    <property type="entry name" value="REGULATOR-RELATED"/>
    <property type="match status" value="1"/>
</dbReference>
<gene>
    <name evidence="5" type="ORF">EBN03_17405</name>
</gene>
<organism evidence="5 6">
    <name type="scientific">Nocardia stercoris</name>
    <dbReference type="NCBI Taxonomy" id="2483361"/>
    <lineage>
        <taxon>Bacteria</taxon>
        <taxon>Bacillati</taxon>
        <taxon>Actinomycetota</taxon>
        <taxon>Actinomycetes</taxon>
        <taxon>Mycobacteriales</taxon>
        <taxon>Nocardiaceae</taxon>
        <taxon>Nocardia</taxon>
    </lineage>
</organism>
<dbReference type="Proteomes" id="UP000279275">
    <property type="component" value="Unassembled WGS sequence"/>
</dbReference>
<dbReference type="RefSeq" id="WP_122189116.1">
    <property type="nucleotide sequence ID" value="NZ_RFFH01000007.1"/>
</dbReference>
<reference evidence="5 6" key="1">
    <citation type="submission" date="2018-10" db="EMBL/GenBank/DDBJ databases">
        <title>Isolation from cow dung.</title>
        <authorList>
            <person name="Ling L."/>
        </authorList>
    </citation>
    <scope>NUCLEOTIDE SEQUENCE [LARGE SCALE GENOMIC DNA]</scope>
    <source>
        <strain evidence="5 6">NEAU-LL90</strain>
    </source>
</reference>
<feature type="domain" description="Bacterial transcriptional activator" evidence="4">
    <location>
        <begin position="95"/>
        <end position="240"/>
    </location>
</feature>
<accession>A0A3M2L5L5</accession>
<feature type="domain" description="OmpR/PhoB-type" evidence="3">
    <location>
        <begin position="18"/>
        <end position="88"/>
    </location>
</feature>
<dbReference type="InterPro" id="IPR011990">
    <property type="entry name" value="TPR-like_helical_dom_sf"/>
</dbReference>
<name>A0A3M2L5L5_9NOCA</name>
<evidence type="ECO:0000313" key="6">
    <source>
        <dbReference type="Proteomes" id="UP000279275"/>
    </source>
</evidence>
<comment type="caution">
    <text evidence="5">The sequence shown here is derived from an EMBL/GenBank/DDBJ whole genome shotgun (WGS) entry which is preliminary data.</text>
</comment>
<keyword evidence="2" id="KW-0238">DNA-binding</keyword>
<evidence type="ECO:0000313" key="5">
    <source>
        <dbReference type="EMBL" id="RMI31165.1"/>
    </source>
</evidence>
<dbReference type="InterPro" id="IPR001867">
    <property type="entry name" value="OmpR/PhoB-type_DNA-bd"/>
</dbReference>
<evidence type="ECO:0000259" key="4">
    <source>
        <dbReference type="SMART" id="SM01043"/>
    </source>
</evidence>
<dbReference type="CDD" id="cd15831">
    <property type="entry name" value="BTAD"/>
    <property type="match status" value="1"/>
</dbReference>
<evidence type="ECO:0000256" key="2">
    <source>
        <dbReference type="ARBA" id="ARBA00023125"/>
    </source>
</evidence>
<dbReference type="GO" id="GO:0006355">
    <property type="term" value="P:regulation of DNA-templated transcription"/>
    <property type="evidence" value="ECO:0007669"/>
    <property type="project" value="InterPro"/>
</dbReference>
<dbReference type="GO" id="GO:0003677">
    <property type="term" value="F:DNA binding"/>
    <property type="evidence" value="ECO:0007669"/>
    <property type="project" value="UniProtKB-KW"/>
</dbReference>
<proteinExistence type="inferred from homology"/>
<dbReference type="InterPro" id="IPR016032">
    <property type="entry name" value="Sig_transdc_resp-reg_C-effctor"/>
</dbReference>
<dbReference type="InterPro" id="IPR005158">
    <property type="entry name" value="BTAD"/>
</dbReference>
<dbReference type="EMBL" id="RFFH01000007">
    <property type="protein sequence ID" value="RMI31165.1"/>
    <property type="molecule type" value="Genomic_DNA"/>
</dbReference>
<dbReference type="InterPro" id="IPR036388">
    <property type="entry name" value="WH-like_DNA-bd_sf"/>
</dbReference>